<dbReference type="GO" id="GO:0008453">
    <property type="term" value="F:alanine-glyoxylate transaminase activity"/>
    <property type="evidence" value="ECO:0007669"/>
    <property type="project" value="TreeGrafter"/>
</dbReference>
<dbReference type="SUPFAM" id="SSF53383">
    <property type="entry name" value="PLP-dependent transferases"/>
    <property type="match status" value="1"/>
</dbReference>
<protein>
    <submittedName>
        <fullName evidence="12">Serine-pyruvate aminotransferase/archaeal aspartate aminotransferase</fullName>
    </submittedName>
</protein>
<evidence type="ECO:0000256" key="6">
    <source>
        <dbReference type="PIRSR" id="PIRSR000524-1"/>
    </source>
</evidence>
<organism evidence="12 13">
    <name type="scientific">Singulisphaera acidiphila (strain ATCC BAA-1392 / DSM 18658 / VKM B-2454 / MOB10)</name>
    <dbReference type="NCBI Taxonomy" id="886293"/>
    <lineage>
        <taxon>Bacteria</taxon>
        <taxon>Pseudomonadati</taxon>
        <taxon>Planctomycetota</taxon>
        <taxon>Planctomycetia</taxon>
        <taxon>Isosphaerales</taxon>
        <taxon>Isosphaeraceae</taxon>
        <taxon>Singulisphaera</taxon>
    </lineage>
</organism>
<keyword evidence="5 7" id="KW-0663">Pyridoxal phosphate</keyword>
<evidence type="ECO:0000256" key="2">
    <source>
        <dbReference type="ARBA" id="ARBA00009236"/>
    </source>
</evidence>
<dbReference type="Proteomes" id="UP000010798">
    <property type="component" value="Chromosome"/>
</dbReference>
<dbReference type="AlphaFoldDB" id="L0DDI4"/>
<keyword evidence="12" id="KW-0670">Pyruvate</keyword>
<keyword evidence="4 12" id="KW-0808">Transferase</keyword>
<dbReference type="EMBL" id="CP003364">
    <property type="protein sequence ID" value="AGA26910.1"/>
    <property type="molecule type" value="Genomic_DNA"/>
</dbReference>
<keyword evidence="13" id="KW-1185">Reference proteome</keyword>
<evidence type="ECO:0000313" key="12">
    <source>
        <dbReference type="EMBL" id="AGA26910.1"/>
    </source>
</evidence>
<dbReference type="InterPro" id="IPR015421">
    <property type="entry name" value="PyrdxlP-dep_Trfase_major"/>
</dbReference>
<evidence type="ECO:0000256" key="8">
    <source>
        <dbReference type="RuleBase" id="RU004075"/>
    </source>
</evidence>
<dbReference type="Pfam" id="PF00266">
    <property type="entry name" value="Aminotran_5"/>
    <property type="match status" value="1"/>
</dbReference>
<dbReference type="KEGG" id="saci:Sinac_2608"/>
<dbReference type="PANTHER" id="PTHR21152">
    <property type="entry name" value="AMINOTRANSFERASE CLASS V"/>
    <property type="match status" value="1"/>
</dbReference>
<evidence type="ECO:0000256" key="3">
    <source>
        <dbReference type="ARBA" id="ARBA00022576"/>
    </source>
</evidence>
<comment type="cofactor">
    <cofactor evidence="1 7 9">
        <name>pyridoxal 5'-phosphate</name>
        <dbReference type="ChEBI" id="CHEBI:597326"/>
    </cofactor>
</comment>
<dbReference type="InterPro" id="IPR020578">
    <property type="entry name" value="Aminotrans_V_PyrdxlP_BS"/>
</dbReference>
<dbReference type="eggNOG" id="COG0075">
    <property type="taxonomic scope" value="Bacteria"/>
</dbReference>
<sequence>MSGIERPAPPSPLSPSARLLLGPGPSDVHPRVLAALGLPLLGHMDPEFIALMDETQNLLRYVFQTENRLTLAVSGTGSAGMEAVVVNLIEPGDSMLVCVNGVFGSRMVDVAERAGAKVTVIERPYGEVFDPEEVRAAVKRVGPKVVGIVHAETSTGAWQPVEEIARIAHEAGAFIAIDAVTSLGGVPVKIDEWGIDAVYSGTQKCLSCPPGLSPVSFSPRAAELIANRKTKVQSWYLDMSMIQKYWGSDRVYHHTAPISMNFAFREALALVVEEGLEARHARHALNANALKAGLAAMGIGLVTVAGHQLPQLTCAQIPDGIDDMAVRRRLLNDWGIEVGGGLGSLKGKAWRIGLMGHNSRQANVTLLLAALETCLRDLGSALAPGAGLAAASEIYRQAQKSTSN</sequence>
<dbReference type="GO" id="GO:0019265">
    <property type="term" value="P:glycine biosynthetic process, by transamination of glyoxylate"/>
    <property type="evidence" value="ECO:0007669"/>
    <property type="project" value="TreeGrafter"/>
</dbReference>
<dbReference type="GO" id="GO:0004760">
    <property type="term" value="F:L-serine-pyruvate transaminase activity"/>
    <property type="evidence" value="ECO:0007669"/>
    <property type="project" value="TreeGrafter"/>
</dbReference>
<evidence type="ECO:0000256" key="9">
    <source>
        <dbReference type="RuleBase" id="RU004504"/>
    </source>
</evidence>
<dbReference type="OrthoDB" id="389074at2"/>
<reference evidence="12 13" key="1">
    <citation type="submission" date="2012-02" db="EMBL/GenBank/DDBJ databases">
        <title>Complete sequence of chromosome of Singulisphaera acidiphila DSM 18658.</title>
        <authorList>
            <consortium name="US DOE Joint Genome Institute (JGI-PGF)"/>
            <person name="Lucas S."/>
            <person name="Copeland A."/>
            <person name="Lapidus A."/>
            <person name="Glavina del Rio T."/>
            <person name="Dalin E."/>
            <person name="Tice H."/>
            <person name="Bruce D."/>
            <person name="Goodwin L."/>
            <person name="Pitluck S."/>
            <person name="Peters L."/>
            <person name="Ovchinnikova G."/>
            <person name="Chertkov O."/>
            <person name="Kyrpides N."/>
            <person name="Mavromatis K."/>
            <person name="Ivanova N."/>
            <person name="Brettin T."/>
            <person name="Detter J.C."/>
            <person name="Han C."/>
            <person name="Larimer F."/>
            <person name="Land M."/>
            <person name="Hauser L."/>
            <person name="Markowitz V."/>
            <person name="Cheng J.-F."/>
            <person name="Hugenholtz P."/>
            <person name="Woyke T."/>
            <person name="Wu D."/>
            <person name="Tindall B."/>
            <person name="Pomrenke H."/>
            <person name="Brambilla E."/>
            <person name="Klenk H.-P."/>
            <person name="Eisen J.A."/>
        </authorList>
    </citation>
    <scope>NUCLEOTIDE SEQUENCE [LARGE SCALE GENOMIC DNA]</scope>
    <source>
        <strain evidence="13">ATCC BAA-1392 / DSM 18658 / VKM B-2454 / MOB10</strain>
    </source>
</reference>
<evidence type="ECO:0000256" key="1">
    <source>
        <dbReference type="ARBA" id="ARBA00001933"/>
    </source>
</evidence>
<dbReference type="RefSeq" id="WP_015246062.1">
    <property type="nucleotide sequence ID" value="NC_019892.1"/>
</dbReference>
<dbReference type="InterPro" id="IPR015424">
    <property type="entry name" value="PyrdxlP-dep_Trfase"/>
</dbReference>
<evidence type="ECO:0000256" key="5">
    <source>
        <dbReference type="ARBA" id="ARBA00022898"/>
    </source>
</evidence>
<keyword evidence="3 12" id="KW-0032">Aminotransferase</keyword>
<dbReference type="HOGENOM" id="CLU_027686_0_0_0"/>
<evidence type="ECO:0000256" key="10">
    <source>
        <dbReference type="SAM" id="MobiDB-lite"/>
    </source>
</evidence>
<evidence type="ECO:0000259" key="11">
    <source>
        <dbReference type="Pfam" id="PF00266"/>
    </source>
</evidence>
<dbReference type="FunFam" id="3.40.640.10:FF:000027">
    <property type="entry name" value="Serine--pyruvate aminotransferase, mitochondrial"/>
    <property type="match status" value="1"/>
</dbReference>
<dbReference type="PROSITE" id="PS00595">
    <property type="entry name" value="AA_TRANSFER_CLASS_5"/>
    <property type="match status" value="1"/>
</dbReference>
<dbReference type="PANTHER" id="PTHR21152:SF40">
    <property type="entry name" value="ALANINE--GLYOXYLATE AMINOTRANSFERASE"/>
    <property type="match status" value="1"/>
</dbReference>
<feature type="modified residue" description="N6-(pyridoxal phosphate)lysine" evidence="7">
    <location>
        <position position="204"/>
    </location>
</feature>
<feature type="binding site" evidence="6">
    <location>
        <position position="351"/>
    </location>
    <ligand>
        <name>substrate</name>
    </ligand>
</feature>
<evidence type="ECO:0000313" key="13">
    <source>
        <dbReference type="Proteomes" id="UP000010798"/>
    </source>
</evidence>
<name>L0DDI4_SINAD</name>
<comment type="similarity">
    <text evidence="2 8">Belongs to the class-V pyridoxal-phosphate-dependent aminotransferase family.</text>
</comment>
<accession>L0DDI4</accession>
<evidence type="ECO:0000256" key="7">
    <source>
        <dbReference type="PIRSR" id="PIRSR000524-50"/>
    </source>
</evidence>
<dbReference type="InterPro" id="IPR000192">
    <property type="entry name" value="Aminotrans_V_dom"/>
</dbReference>
<proteinExistence type="inferred from homology"/>
<dbReference type="Gene3D" id="3.40.640.10">
    <property type="entry name" value="Type I PLP-dependent aspartate aminotransferase-like (Major domain)"/>
    <property type="match status" value="1"/>
</dbReference>
<feature type="domain" description="Aminotransferase class V" evidence="11">
    <location>
        <begin position="43"/>
        <end position="344"/>
    </location>
</feature>
<dbReference type="InterPro" id="IPR015422">
    <property type="entry name" value="PyrdxlP-dep_Trfase_small"/>
</dbReference>
<evidence type="ECO:0000256" key="4">
    <source>
        <dbReference type="ARBA" id="ARBA00022679"/>
    </source>
</evidence>
<feature type="region of interest" description="Disordered" evidence="10">
    <location>
        <begin position="1"/>
        <end position="21"/>
    </location>
</feature>
<gene>
    <name evidence="12" type="ordered locus">Sinac_2608</name>
</gene>
<dbReference type="InterPro" id="IPR024169">
    <property type="entry name" value="SP_NH2Trfase/AEP_transaminase"/>
</dbReference>
<dbReference type="PIRSF" id="PIRSF000524">
    <property type="entry name" value="SPT"/>
    <property type="match status" value="1"/>
</dbReference>
<dbReference type="Gene3D" id="3.90.1150.10">
    <property type="entry name" value="Aspartate Aminotransferase, domain 1"/>
    <property type="match status" value="1"/>
</dbReference>
<dbReference type="STRING" id="886293.Sinac_2608"/>